<comment type="caution">
    <text evidence="5">The sequence shown here is derived from an EMBL/GenBank/DDBJ whole genome shotgun (WGS) entry which is preliminary data.</text>
</comment>
<proteinExistence type="predicted"/>
<sequence>MTRRSLGSLTATSGIDRTGFQRDLQALRKEAQQVRVEVPAAVAKLDTAAFRAASQVTLQSYREQAAAAKATAAEQTAAAAKARTELAQLAVTTRLSAQADREAAQVARTAMQARREEIDRVKLSMARLRAEFDDGLKDEQAYHAQNQKLINQLREMGERADFTTRELKQLADMHARLAREGNTIAGVVNPAGLSGNVVTALQGALPGILQGFRGVVQMSPSIGAAASQVTGIAQALGQVRVAAEGALPRVLQMGQGLSAASGAASLLRGGANAAGGAVSSLGAGAVVAGGMVGGLAVAVGAAGAAANKAVNEYARFEEGLARVATLTDKTTAQLGNTGRAVLKLSAETGTSFQQLNAGLYDILGAGVAGTEDLTASMALLRQATMLAKAGVADASVATDVLTSVLNAYKMTASDAGKVSDMLFRAVDQGKMSFEQLATSLGMVLPVAAQAGIGLDEVLAAIAAMTAQGIRPSSSIEYLRSAISNIIKPSEQAANMAKDLGIQFDVQALKSKGLLGFLQEVERATKGNSAASARLFGDVGALTAVTSLASGEFGRFKEALDGQTKSAGATAEAYGKIASTLKQESDKLDANWKALWAGVGEVFAPFKKGIMADLNEMLGGINTFLERWNVARNVQYTEKSLAQMESSLAAKREYLAGGQRIISGEDRAPAALREDWKNRRLPNTLREIQELEAQIVAARAALAQARADATAYNLANGKAALPSGVQGPRFGGDYGGQASGAPISGAALVALLGLGGRRVLNDFGVSGANYKHDGAVRADATHNGIDYGAPRGTPILAPFAGTLSFRQDAKNGKIFELVDSAGNKLVGLHLDAFDAEVVKALTEGGKKAIAVAQGARIGTVGNTGTTAGSFPHLHLMGYAAGSAKPVNPTGLQFAGAEAEGAFSNSGYGKRDGASTTTPPPPKDTPVTAAQIVKAQQLAAALERAQEALKKDPKSVPLTQAVIKATRELNKFKEASDSNAEALAAIQKEGVKTSGTYQATAADLKKYGTDALRLYKDLQKAEGSGSAEAVRAAQARVDAWVGESKAKKAVFDAEGAAYKVRQQNSEQARRDTEQAARDQAQAAREAQQRADQRRELERKLNADIAAGNLESAKANAARLKQSLDTELAAHKSSAADRLRVEQQLGPQILAAQKRVLELERKQAEDAAHATANKQRAELTREYGKGKEPADLLKKIAETETTAVANAGKTFDTQLAALHGASAERINSATAAVQAKNKQVADQRVQTEKQVTQQLAGMNQAQRQAQVQAEEDALTRLRNNRQARINAAKGNAAQLLQIERETAGAIQAQEQKAATTRLIAAKRQAAEEKQARLDAIPKNATATQREALEAAAQTEYLGKLSNAYRAYSLAVSSSQQTAVQAVREAQRTETDKVRSLRDEYSRLAETIRQKVQAGTFDEEAQQEAVKSFNALGRSAEEAGLTQNAFVEGARRSAWATIQAGKGADEYRQHLSDLDDQMEASGQAQENAAQHAIDLAGTLDDLGDRDGALATLNTALDDVMEAAGRGEVVGEAVSILTGAIDHLNASLDKGALERAGNFLRYITEQAEQAAEAIEHAADAASDDKTFTDRDTVRALGKGGVMRLSDYLSGEGNSFFGERFWTELGEEGRDRFRGELDKLTPEDFATLGESALRGMLDGMGDDEDWAALRETVQAGLTLNLDQSKGYAALGAVLTQFDGLDSKAEGYSDTLKTRLLPELERIRDTATDPALKQMAEQAITYLNSEVDAAQRLRDMMYEVRLANLDRLKESGGIGGQNYIDQRHVVLTEQENARYRLDIQGKTGKALELAEAEHQRRLGDITAEGLRATQQLTWQIADETLQAQRSQEAEDLEERRRLGTVSAEGYLAERQAQAEQGARDEFARRTRGMKEGAPEYIAAEKALQAQLTQIANQGAADRRTLEQKNADDRVEAARRTVARSYGLSGQGELVAALQARVTAAKAALAKMVPEAEGYAAALRAVEDAENDLARAQGGGGVSGWQQNIQQLGEDFASGKINAQQFTEALYGQAGKLREMADAAQAAGNPALAQQFRELADSLHAMDPAVAAVLQKLGKVQTYLGYVVDIAGAFGKLAGAIGETEEEYDSLTGEKLQTPWKDLAANLEGVANAAQKLQSLISDVMAVIANPADIGAWVKLVVNVVSSIADAIAGFKKAQAEVARLKAEFAQANPLLNATDYQKVSIRSRGFFADWFGGGPQVVNEIDKIGLPIAQSLASHISTGISNGFDAYLKTGNMEDFAKALNTELTAGIKDALVQGFLNDPARKNEYADAIKGFTDAWKTHDPAQIEAASQRIYQQTQATTEAAKELAAQLDALDRANGTGRYSPEAIAQQARELAGQRLTIEEQTNELLHTQGLRSTEEYEQEKLRLALERIRLEMEAALAAEGLTAEQIALIQQQYDLQTQQAQADAAAAAKRRAEQQAKDLRDLRMNNAETALGIEERLALASASTEEEKWQLQQAYAQRRLELALKRIDAEEAADLASTELTEEMKEAVREKYALARRDAQSQLDATQLDHQRQQAEQARGLLNSWASTGVSAFMDGLDKADFSSFLNNWKGNLAKATVQAIVEAEITRVMTAQLLPLAERYRLALGAGNSAEALAALTDLRAGVTTAGTTLKPLFDGLAPLWADVRSELKENTAATRENTDATKQAQFQQTTRIDVGQYLPGRSPTLQGRLTR</sequence>
<feature type="region of interest" description="Disordered" evidence="2">
    <location>
        <begin position="903"/>
        <end position="924"/>
    </location>
</feature>
<protein>
    <recommendedName>
        <fullName evidence="7">Phage tail tape measure protein domain-containing protein</fullName>
    </recommendedName>
</protein>
<dbReference type="Pfam" id="PF10145">
    <property type="entry name" value="PhageMin_Tail"/>
    <property type="match status" value="1"/>
</dbReference>
<evidence type="ECO:0000313" key="6">
    <source>
        <dbReference type="Proteomes" id="UP001401887"/>
    </source>
</evidence>
<dbReference type="RefSeq" id="WP_345467867.1">
    <property type="nucleotide sequence ID" value="NZ_BAABRP010000024.1"/>
</dbReference>
<feature type="coiled-coil region" evidence="1">
    <location>
        <begin position="111"/>
        <end position="166"/>
    </location>
</feature>
<dbReference type="PANTHER" id="PTHR23159">
    <property type="entry name" value="CENTROSOMAL PROTEIN 2"/>
    <property type="match status" value="1"/>
</dbReference>
<dbReference type="CDD" id="cd12797">
    <property type="entry name" value="M23_peptidase"/>
    <property type="match status" value="1"/>
</dbReference>
<evidence type="ECO:0000256" key="1">
    <source>
        <dbReference type="SAM" id="Coils"/>
    </source>
</evidence>
<dbReference type="InterPro" id="IPR010090">
    <property type="entry name" value="Phage_tape_meas"/>
</dbReference>
<dbReference type="SUPFAM" id="SSF51261">
    <property type="entry name" value="Duplicated hybrid motif"/>
    <property type="match status" value="1"/>
</dbReference>
<feature type="compositionally biased region" description="Basic and acidic residues" evidence="2">
    <location>
        <begin position="1084"/>
        <end position="1093"/>
    </location>
</feature>
<gene>
    <name evidence="5" type="ORF">Dcar01_03526</name>
</gene>
<evidence type="ECO:0000259" key="4">
    <source>
        <dbReference type="Pfam" id="PF10145"/>
    </source>
</evidence>
<dbReference type="NCBIfam" id="TIGR01760">
    <property type="entry name" value="tape_meas_TP901"/>
    <property type="match status" value="1"/>
</dbReference>
<dbReference type="Pfam" id="PF01551">
    <property type="entry name" value="Peptidase_M23"/>
    <property type="match status" value="1"/>
</dbReference>
<feature type="region of interest" description="Disordered" evidence="2">
    <location>
        <begin position="1059"/>
        <end position="1093"/>
    </location>
</feature>
<feature type="domain" description="M23ase beta-sheet core" evidence="3">
    <location>
        <begin position="780"/>
        <end position="886"/>
    </location>
</feature>
<feature type="compositionally biased region" description="Basic and acidic residues" evidence="2">
    <location>
        <begin position="1065"/>
        <end position="1074"/>
    </location>
</feature>
<evidence type="ECO:0000259" key="3">
    <source>
        <dbReference type="Pfam" id="PF01551"/>
    </source>
</evidence>
<evidence type="ECO:0000256" key="2">
    <source>
        <dbReference type="SAM" id="MobiDB-lite"/>
    </source>
</evidence>
<name>A0ABP9WDF6_9DEIO</name>
<dbReference type="EMBL" id="BAABRP010000024">
    <property type="protein sequence ID" value="GAA5514765.1"/>
    <property type="molecule type" value="Genomic_DNA"/>
</dbReference>
<dbReference type="InterPro" id="IPR011055">
    <property type="entry name" value="Dup_hybrid_motif"/>
</dbReference>
<feature type="coiled-coil region" evidence="1">
    <location>
        <begin position="680"/>
        <end position="707"/>
    </location>
</feature>
<evidence type="ECO:0000313" key="5">
    <source>
        <dbReference type="EMBL" id="GAA5514765.1"/>
    </source>
</evidence>
<dbReference type="Gene3D" id="2.70.70.10">
    <property type="entry name" value="Glucose Permease (Domain IIA)"/>
    <property type="match status" value="1"/>
</dbReference>
<evidence type="ECO:0008006" key="7">
    <source>
        <dbReference type="Google" id="ProtNLM"/>
    </source>
</evidence>
<organism evidence="5 6">
    <name type="scientific">Deinococcus carri</name>
    <dbReference type="NCBI Taxonomy" id="1211323"/>
    <lineage>
        <taxon>Bacteria</taxon>
        <taxon>Thermotogati</taxon>
        <taxon>Deinococcota</taxon>
        <taxon>Deinococci</taxon>
        <taxon>Deinococcales</taxon>
        <taxon>Deinococcaceae</taxon>
        <taxon>Deinococcus</taxon>
    </lineage>
</organism>
<feature type="coiled-coil region" evidence="1">
    <location>
        <begin position="2340"/>
        <end position="2442"/>
    </location>
</feature>
<accession>A0ABP9WDF6</accession>
<feature type="domain" description="Phage tail tape measure protein" evidence="4">
    <location>
        <begin position="340"/>
        <end position="536"/>
    </location>
</feature>
<keyword evidence="1" id="KW-0175">Coiled coil</keyword>
<keyword evidence="6" id="KW-1185">Reference proteome</keyword>
<dbReference type="Proteomes" id="UP001401887">
    <property type="component" value="Unassembled WGS sequence"/>
</dbReference>
<reference evidence="5 6" key="1">
    <citation type="submission" date="2024-02" db="EMBL/GenBank/DDBJ databases">
        <title>Deinococcus carri NBRC 110142.</title>
        <authorList>
            <person name="Ichikawa N."/>
            <person name="Katano-Makiyama Y."/>
            <person name="Hidaka K."/>
        </authorList>
    </citation>
    <scope>NUCLEOTIDE SEQUENCE [LARGE SCALE GENOMIC DNA]</scope>
    <source>
        <strain evidence="5 6">NBRC 110142</strain>
    </source>
</reference>
<dbReference type="PANTHER" id="PTHR23159:SF66">
    <property type="entry name" value="OS04G0158400 PROTEIN"/>
    <property type="match status" value="1"/>
</dbReference>
<feature type="coiled-coil region" evidence="1">
    <location>
        <begin position="17"/>
        <end position="78"/>
    </location>
</feature>
<dbReference type="InterPro" id="IPR016047">
    <property type="entry name" value="M23ase_b-sheet_dom"/>
</dbReference>